<name>A0ABN9R1X2_9DINO</name>
<evidence type="ECO:0000256" key="1">
    <source>
        <dbReference type="SAM" id="MobiDB-lite"/>
    </source>
</evidence>
<keyword evidence="3" id="KW-1185">Reference proteome</keyword>
<dbReference type="CDD" id="cd02440">
    <property type="entry name" value="AdoMet_MTases"/>
    <property type="match status" value="1"/>
</dbReference>
<dbReference type="SUPFAM" id="SSF53335">
    <property type="entry name" value="S-adenosyl-L-methionine-dependent methyltransferases"/>
    <property type="match status" value="1"/>
</dbReference>
<organism evidence="2 3">
    <name type="scientific">Prorocentrum cordatum</name>
    <dbReference type="NCBI Taxonomy" id="2364126"/>
    <lineage>
        <taxon>Eukaryota</taxon>
        <taxon>Sar</taxon>
        <taxon>Alveolata</taxon>
        <taxon>Dinophyceae</taxon>
        <taxon>Prorocentrales</taxon>
        <taxon>Prorocentraceae</taxon>
        <taxon>Prorocentrum</taxon>
    </lineage>
</organism>
<accession>A0ABN9R1X2</accession>
<dbReference type="EMBL" id="CAUYUJ010004570">
    <property type="protein sequence ID" value="CAK0810142.1"/>
    <property type="molecule type" value="Genomic_DNA"/>
</dbReference>
<feature type="compositionally biased region" description="Low complexity" evidence="1">
    <location>
        <begin position="190"/>
        <end position="205"/>
    </location>
</feature>
<protein>
    <submittedName>
        <fullName evidence="2">Uncharacterized protein</fullName>
    </submittedName>
</protein>
<evidence type="ECO:0000313" key="3">
    <source>
        <dbReference type="Proteomes" id="UP001189429"/>
    </source>
</evidence>
<evidence type="ECO:0000313" key="2">
    <source>
        <dbReference type="EMBL" id="CAK0810142.1"/>
    </source>
</evidence>
<sequence length="562" mass="58602">MYGPDVPGSAAAASADAPSFGHGDAADTLPCASVASADVKENSAGVPTFGEIVGEGVVRDSSAAAPAVEDELNLAASVDKVQEVMEQIAEFLVKFKRARARAARQPAAQRQAPTKELEEMREMEAKRRRKHWGLSTSPWRTTQDRAEAPLGWAAERLWREGLLKSLGIATAWSSAGTLPGWGSGLPSLSEGAAPPAEAAGGQAEAGRSKTLTFQAPPGCDSGYSDTAFTSVTDVTHVADAVIDPIDIVTEDADLSSGARAAGLPSGALGVAAAAALGAALLGAAPPGAALGPSAAGASLASAGRWPRWARRAAGSGVLAEQARAEQSTAEGRLARARAAARGREAPSPTPAAALPRVRVEDDAEYGRRLVVDETFASAWHPDRVITLCVWDALAAPTPGLERSDALIVGVELDTQVVEVASAGFGLDSLGLEVVVADALEVLHAERRSFDLIIEDVFMSVGVDIEKPGWLPMPGHELAQTRPVPGGLLVSNTINEGEQVRRSLRKQFSGLVQISVQDYENRIFVAGPGTLSGKRLRREVARCPTLAPSLKVLKFRSLGRGRD</sequence>
<dbReference type="Gene3D" id="3.40.50.150">
    <property type="entry name" value="Vaccinia Virus protein VP39"/>
    <property type="match status" value="1"/>
</dbReference>
<feature type="region of interest" description="Disordered" evidence="1">
    <location>
        <begin position="1"/>
        <end position="28"/>
    </location>
</feature>
<gene>
    <name evidence="2" type="ORF">PCOR1329_LOCUS15189</name>
</gene>
<reference evidence="2" key="1">
    <citation type="submission" date="2023-10" db="EMBL/GenBank/DDBJ databases">
        <authorList>
            <person name="Chen Y."/>
            <person name="Shah S."/>
            <person name="Dougan E. K."/>
            <person name="Thang M."/>
            <person name="Chan C."/>
        </authorList>
    </citation>
    <scope>NUCLEOTIDE SEQUENCE [LARGE SCALE GENOMIC DNA]</scope>
</reference>
<dbReference type="Proteomes" id="UP001189429">
    <property type="component" value="Unassembled WGS sequence"/>
</dbReference>
<feature type="compositionally biased region" description="Low complexity" evidence="1">
    <location>
        <begin position="1"/>
        <end position="19"/>
    </location>
</feature>
<feature type="region of interest" description="Disordered" evidence="1">
    <location>
        <begin position="186"/>
        <end position="206"/>
    </location>
</feature>
<dbReference type="InterPro" id="IPR029063">
    <property type="entry name" value="SAM-dependent_MTases_sf"/>
</dbReference>
<comment type="caution">
    <text evidence="2">The sequence shown here is derived from an EMBL/GenBank/DDBJ whole genome shotgun (WGS) entry which is preliminary data.</text>
</comment>
<proteinExistence type="predicted"/>